<sequence>MQLYLVLILLLSATCGSLAELCYQCDSTLHGNCADPFDGSGIHQTACPYGCQKVKEEYKEATGRITRGCVVATVADHGCSETKKPDSGVSDAYWCTCEGELCNHAPRPSSSQIPLFMGLAAILLMRILF</sequence>
<organism evidence="4 5">
    <name type="scientific">Lingula anatina</name>
    <name type="common">Brachiopod</name>
    <name type="synonym">Lingula unguis</name>
    <dbReference type="NCBI Taxonomy" id="7574"/>
    <lineage>
        <taxon>Eukaryota</taxon>
        <taxon>Metazoa</taxon>
        <taxon>Spiralia</taxon>
        <taxon>Lophotrochozoa</taxon>
        <taxon>Brachiopoda</taxon>
        <taxon>Linguliformea</taxon>
        <taxon>Lingulata</taxon>
        <taxon>Lingulida</taxon>
        <taxon>Linguloidea</taxon>
        <taxon>Lingulidae</taxon>
        <taxon>Lingula</taxon>
    </lineage>
</organism>
<dbReference type="PANTHER" id="PTHR33562">
    <property type="entry name" value="ATILLA, ISOFORM B-RELATED-RELATED"/>
    <property type="match status" value="1"/>
</dbReference>
<keyword evidence="2" id="KW-0325">Glycoprotein</keyword>
<evidence type="ECO:0000313" key="5">
    <source>
        <dbReference type="RefSeq" id="XP_013415019.1"/>
    </source>
</evidence>
<proteinExistence type="predicted"/>
<reference evidence="5" key="1">
    <citation type="submission" date="2025-08" db="UniProtKB">
        <authorList>
            <consortium name="RefSeq"/>
        </authorList>
    </citation>
    <scope>IDENTIFICATION</scope>
    <source>
        <tissue evidence="5">Gonads</tissue>
    </source>
</reference>
<feature type="signal peptide" evidence="3">
    <location>
        <begin position="1"/>
        <end position="19"/>
    </location>
</feature>
<dbReference type="Pfam" id="PF17064">
    <property type="entry name" value="QVR"/>
    <property type="match status" value="1"/>
</dbReference>
<dbReference type="AlphaFoldDB" id="A0A1S3JY90"/>
<keyword evidence="4" id="KW-1185">Reference proteome</keyword>
<dbReference type="Proteomes" id="UP000085678">
    <property type="component" value="Unplaced"/>
</dbReference>
<dbReference type="GO" id="GO:0032222">
    <property type="term" value="P:regulation of synaptic transmission, cholinergic"/>
    <property type="evidence" value="ECO:0007669"/>
    <property type="project" value="InterPro"/>
</dbReference>
<dbReference type="RefSeq" id="XP_013415019.1">
    <property type="nucleotide sequence ID" value="XM_013559565.1"/>
</dbReference>
<dbReference type="InterPro" id="IPR031424">
    <property type="entry name" value="QVR-like"/>
</dbReference>
<dbReference type="GeneID" id="106176964"/>
<name>A0A1S3JY90_LINAN</name>
<evidence type="ECO:0000256" key="1">
    <source>
        <dbReference type="ARBA" id="ARBA00022729"/>
    </source>
</evidence>
<evidence type="ECO:0000256" key="2">
    <source>
        <dbReference type="ARBA" id="ARBA00023180"/>
    </source>
</evidence>
<gene>
    <name evidence="5" type="primary">LOC106176964</name>
</gene>
<dbReference type="InterPro" id="IPR050975">
    <property type="entry name" value="Sleep_regulator"/>
</dbReference>
<dbReference type="OrthoDB" id="6083863at2759"/>
<protein>
    <submittedName>
        <fullName evidence="5">Uncharacterized protein LOC106176964</fullName>
    </submittedName>
</protein>
<dbReference type="GO" id="GO:0030431">
    <property type="term" value="P:sleep"/>
    <property type="evidence" value="ECO:0007669"/>
    <property type="project" value="InterPro"/>
</dbReference>
<keyword evidence="1 3" id="KW-0732">Signal</keyword>
<dbReference type="InParanoid" id="A0A1S3JY90"/>
<accession>A0A1S3JY90</accession>
<evidence type="ECO:0000313" key="4">
    <source>
        <dbReference type="Proteomes" id="UP000085678"/>
    </source>
</evidence>
<evidence type="ECO:0000256" key="3">
    <source>
        <dbReference type="SAM" id="SignalP"/>
    </source>
</evidence>
<feature type="chain" id="PRO_5021230391" evidence="3">
    <location>
        <begin position="20"/>
        <end position="129"/>
    </location>
</feature>
<dbReference type="FunCoup" id="A0A1S3JY90">
    <property type="interactions" value="54"/>
</dbReference>
<dbReference type="KEGG" id="lak:106176964"/>